<reference evidence="9" key="2">
    <citation type="submission" date="2016-01" db="EMBL/GenBank/DDBJ databases">
        <title>Six Aerococcus type strain genome sequencing and assembly using PacBio and Illumina Hiseq.</title>
        <authorList>
            <person name="Carkaci D."/>
            <person name="Dargis R."/>
            <person name="Nielsen X.C."/>
            <person name="Skovgaard O."/>
            <person name="Fuursted K."/>
            <person name="Christensen J.J."/>
        </authorList>
    </citation>
    <scope>NUCLEOTIDE SEQUENCE [LARGE SCALE GENOMIC DNA]</scope>
    <source>
        <strain evidence="9">CCUG4311</strain>
    </source>
</reference>
<evidence type="ECO:0000256" key="6">
    <source>
        <dbReference type="SAM" id="Phobius"/>
    </source>
</evidence>
<dbReference type="InterPro" id="IPR015867">
    <property type="entry name" value="N-reg_PII/ATP_PRibTrfase_C"/>
</dbReference>
<feature type="transmembrane region" description="Helical" evidence="6">
    <location>
        <begin position="73"/>
        <end position="97"/>
    </location>
</feature>
<dbReference type="GO" id="GO:0005886">
    <property type="term" value="C:plasma membrane"/>
    <property type="evidence" value="ECO:0007669"/>
    <property type="project" value="UniProtKB-SubCell"/>
</dbReference>
<dbReference type="InterPro" id="IPR051461">
    <property type="entry name" value="UPF0750_membrane"/>
</dbReference>
<feature type="transmembrane region" description="Helical" evidence="6">
    <location>
        <begin position="171"/>
        <end position="194"/>
    </location>
</feature>
<evidence type="ECO:0000313" key="9">
    <source>
        <dbReference type="Proteomes" id="UP000066986"/>
    </source>
</evidence>
<evidence type="ECO:0000256" key="1">
    <source>
        <dbReference type="ARBA" id="ARBA00004651"/>
    </source>
</evidence>
<evidence type="ECO:0000259" key="7">
    <source>
        <dbReference type="Pfam" id="PF10035"/>
    </source>
</evidence>
<feature type="transmembrane region" description="Helical" evidence="6">
    <location>
        <begin position="26"/>
        <end position="53"/>
    </location>
</feature>
<dbReference type="InterPro" id="IPR019264">
    <property type="entry name" value="DUF2179"/>
</dbReference>
<gene>
    <name evidence="8" type="ORF">AWM76_07930</name>
</gene>
<dbReference type="Pfam" id="PF02588">
    <property type="entry name" value="YitT_membrane"/>
    <property type="match status" value="1"/>
</dbReference>
<dbReference type="InterPro" id="IPR003740">
    <property type="entry name" value="YitT"/>
</dbReference>
<evidence type="ECO:0000256" key="3">
    <source>
        <dbReference type="ARBA" id="ARBA00022692"/>
    </source>
</evidence>
<protein>
    <recommendedName>
        <fullName evidence="7">DUF2179 domain-containing protein</fullName>
    </recommendedName>
</protein>
<dbReference type="PIRSF" id="PIRSF006483">
    <property type="entry name" value="Membrane_protein_YitT"/>
    <property type="match status" value="1"/>
</dbReference>
<evidence type="ECO:0000256" key="4">
    <source>
        <dbReference type="ARBA" id="ARBA00022989"/>
    </source>
</evidence>
<dbReference type="PANTHER" id="PTHR33545:SF5">
    <property type="entry name" value="UPF0750 MEMBRANE PROTEIN YITT"/>
    <property type="match status" value="1"/>
</dbReference>
<dbReference type="PANTHER" id="PTHR33545">
    <property type="entry name" value="UPF0750 MEMBRANE PROTEIN YITT-RELATED"/>
    <property type="match status" value="1"/>
</dbReference>
<dbReference type="EMBL" id="CP014164">
    <property type="protein sequence ID" value="AMC01486.1"/>
    <property type="molecule type" value="Genomic_DNA"/>
</dbReference>
<organism evidence="8 9">
    <name type="scientific">Aerococcus viridans</name>
    <dbReference type="NCBI Taxonomy" id="1377"/>
    <lineage>
        <taxon>Bacteria</taxon>
        <taxon>Bacillati</taxon>
        <taxon>Bacillota</taxon>
        <taxon>Bacilli</taxon>
        <taxon>Lactobacillales</taxon>
        <taxon>Aerococcaceae</taxon>
        <taxon>Aerococcus</taxon>
    </lineage>
</organism>
<dbReference type="CDD" id="cd16380">
    <property type="entry name" value="YitT_C"/>
    <property type="match status" value="1"/>
</dbReference>
<name>A0AAU8U5P3_9LACT</name>
<evidence type="ECO:0000256" key="2">
    <source>
        <dbReference type="ARBA" id="ARBA00022475"/>
    </source>
</evidence>
<evidence type="ECO:0000256" key="5">
    <source>
        <dbReference type="ARBA" id="ARBA00023136"/>
    </source>
</evidence>
<dbReference type="Pfam" id="PF10035">
    <property type="entry name" value="DUF2179"/>
    <property type="match status" value="1"/>
</dbReference>
<evidence type="ECO:0000313" key="8">
    <source>
        <dbReference type="EMBL" id="AMC01486.1"/>
    </source>
</evidence>
<dbReference type="AlphaFoldDB" id="A0AAU8U5P3"/>
<proteinExistence type="predicted"/>
<sequence>MIAQGYFVIFCVLDWTKKRGIKLKKVLAAIDIQQLFIITLGTLGMTIGLYFFLVPDSLVGGGTGGMAQVLAPFIPLPYSVILFAINIVLLVIGIMVIGKEFGGTTLYSVILYSGFYALFERFVPVTGAVADDPMVNLILGQVLLSIGVGLVFNAGATTGGVDIIAKIMNMYLPITFATGVMISDMTILLANMVVFGIESGLYATIGVLLANVVVDRVITGGSARYNVNITSEMAGEINDFILIELARATTIYTAKGGYTKKSRAVITTVVDREELLRLKNQVTEMDANAFMYVSPVSEVTGRGFSFEVRRKQSRIAKLRARALKGKNSSINN</sequence>
<accession>A0AAU8U5P3</accession>
<dbReference type="KEGG" id="avs:AWM76_07930"/>
<dbReference type="Proteomes" id="UP000066986">
    <property type="component" value="Chromosome"/>
</dbReference>
<feature type="domain" description="DUF2179" evidence="7">
    <location>
        <begin position="247"/>
        <end position="301"/>
    </location>
</feature>
<feature type="transmembrane region" description="Helical" evidence="6">
    <location>
        <begin position="200"/>
        <end position="218"/>
    </location>
</feature>
<keyword evidence="5 6" id="KW-0472">Membrane</keyword>
<keyword evidence="2" id="KW-1003">Cell membrane</keyword>
<feature type="transmembrane region" description="Helical" evidence="6">
    <location>
        <begin position="142"/>
        <end position="164"/>
    </location>
</feature>
<keyword evidence="3 6" id="KW-0812">Transmembrane</keyword>
<comment type="subcellular location">
    <subcellularLocation>
        <location evidence="1">Cell membrane</location>
        <topology evidence="1">Multi-pass membrane protein</topology>
    </subcellularLocation>
</comment>
<dbReference type="Gene3D" id="3.30.70.120">
    <property type="match status" value="1"/>
</dbReference>
<keyword evidence="4 6" id="KW-1133">Transmembrane helix</keyword>
<reference evidence="8 9" key="1">
    <citation type="journal article" date="2016" name="Genome Announc.">
        <title>Complete Genome Sequences of Aerococcus christensenii CCUG 28831T, Aerococcus sanguinicola CCUG 43001T, Aerococcus urinae CCUG 36881T, Aerococcus urinaeequi CCUG 28094T, Aerococcus urinaehominis CCUG 42038 BT, and Aerococcus viridans CCUG 4311T.</title>
        <authorList>
            <person name="Carkaci D."/>
            <person name="Dargis R."/>
            <person name="Nielsen X.C."/>
            <person name="Skovgaard O."/>
            <person name="Fuursted K."/>
            <person name="Christensen J.J."/>
        </authorList>
    </citation>
    <scope>NUCLEOTIDE SEQUENCE [LARGE SCALE GENOMIC DNA]</scope>
    <source>
        <strain evidence="8 9">CCUG4311</strain>
    </source>
</reference>